<dbReference type="EMBL" id="CP046173">
    <property type="protein sequence ID" value="QIS19536.1"/>
    <property type="molecule type" value="Genomic_DNA"/>
</dbReference>
<gene>
    <name evidence="2" type="ORF">F6W96_15845</name>
</gene>
<dbReference type="CDD" id="cd07043">
    <property type="entry name" value="STAS_anti-anti-sigma_factors"/>
    <property type="match status" value="1"/>
</dbReference>
<sequence length="143" mass="15746">MSTISVIPGRLTDEVPATGHRLRRTVGGHYTRSVDAPDCLVVRVDGELDITNLETFRRALSYAIEGSAPTVVVDLRRTRFLSLRNAFALVEAMDEARRVGVGTHLLAGRREIERVLEVTGARTRAHLTSASRQPWNRGSAVAQ</sequence>
<dbReference type="InterPro" id="IPR002645">
    <property type="entry name" value="STAS_dom"/>
</dbReference>
<evidence type="ECO:0000313" key="3">
    <source>
        <dbReference type="Proteomes" id="UP000500953"/>
    </source>
</evidence>
<protein>
    <submittedName>
        <fullName evidence="2">STAS domain-containing protein</fullName>
    </submittedName>
</protein>
<reference evidence="2 3" key="1">
    <citation type="journal article" date="2019" name="ACS Chem. Biol.">
        <title>Identification and Mobilization of a Cryptic Antibiotic Biosynthesis Gene Locus from a Human-Pathogenic Nocardia Isolate.</title>
        <authorList>
            <person name="Herisse M."/>
            <person name="Ishida K."/>
            <person name="Porter J.L."/>
            <person name="Howden B."/>
            <person name="Hertweck C."/>
            <person name="Stinear T.P."/>
            <person name="Pidot S.J."/>
        </authorList>
    </citation>
    <scope>NUCLEOTIDE SEQUENCE [LARGE SCALE GENOMIC DNA]</scope>
    <source>
        <strain evidence="2 3">AUSMDU00012715</strain>
    </source>
</reference>
<dbReference type="Gene3D" id="3.30.750.24">
    <property type="entry name" value="STAS domain"/>
    <property type="match status" value="1"/>
</dbReference>
<dbReference type="InterPro" id="IPR036513">
    <property type="entry name" value="STAS_dom_sf"/>
</dbReference>
<dbReference type="Pfam" id="PF01740">
    <property type="entry name" value="STAS"/>
    <property type="match status" value="1"/>
</dbReference>
<dbReference type="Proteomes" id="UP000500953">
    <property type="component" value="Chromosome"/>
</dbReference>
<feature type="domain" description="STAS" evidence="1">
    <location>
        <begin position="29"/>
        <end position="120"/>
    </location>
</feature>
<evidence type="ECO:0000259" key="1">
    <source>
        <dbReference type="PROSITE" id="PS50801"/>
    </source>
</evidence>
<dbReference type="SUPFAM" id="SSF52091">
    <property type="entry name" value="SpoIIaa-like"/>
    <property type="match status" value="1"/>
</dbReference>
<organism evidence="2 3">
    <name type="scientific">Nocardia terpenica</name>
    <dbReference type="NCBI Taxonomy" id="455432"/>
    <lineage>
        <taxon>Bacteria</taxon>
        <taxon>Bacillati</taxon>
        <taxon>Actinomycetota</taxon>
        <taxon>Actinomycetes</taxon>
        <taxon>Mycobacteriales</taxon>
        <taxon>Nocardiaceae</taxon>
        <taxon>Nocardia</taxon>
    </lineage>
</organism>
<proteinExistence type="predicted"/>
<name>A0A6G9Z2X2_9NOCA</name>
<dbReference type="PROSITE" id="PS50801">
    <property type="entry name" value="STAS"/>
    <property type="match status" value="1"/>
</dbReference>
<dbReference type="RefSeq" id="WP_167486824.1">
    <property type="nucleotide sequence ID" value="NZ_CP046173.1"/>
</dbReference>
<evidence type="ECO:0000313" key="2">
    <source>
        <dbReference type="EMBL" id="QIS19536.1"/>
    </source>
</evidence>
<dbReference type="AlphaFoldDB" id="A0A6G9Z2X2"/>
<accession>A0A6G9Z2X2</accession>